<dbReference type="PROSITE" id="PS50011">
    <property type="entry name" value="PROTEIN_KINASE_DOM"/>
    <property type="match status" value="1"/>
</dbReference>
<sequence>MASDYNSRSEKMTVIVENVSSKPRMHEMLDGRCSNEDKVLDRIKAVEDVGQFNFCVIADSKVLLMVLVKRKCRKIDMKPNEKCVGVLSGNAKAPCYMVLKDERKKDIVIRPATETTETKRSYILKYETHLSTPTLYCRFKDELRCIQNEFAVEAKKLKDRNRKRGGNEIENEQLQMALRVEERHEKMIEDVKCLKIDAPKTEGDTESKEVGTENTHAQNSSDLFNFQRTIARGTFGEVKEYTSIKTGRSFAIKELRRSHALNEMFINDREIQNRMLIKHKHIVRFFGAFKDESTIFIVLELMSQTLRQVMKNNGIMDEASSGVVPENILLSNERIKIGDFGLATTKTLVTRCLFLSNSSFFRGETWCGTPGYQAPELFRKETHGTPADMFSLGVMAHEMLESSLPFSEQYWQKHVIRSNTLQYVSPAKFSRHLKTLMEGVLNKSSVKRMSADDVLKSEWLFDLEGKTEREEIERILSEHL</sequence>
<feature type="binding site" evidence="8">
    <location>
        <position position="253"/>
    </location>
    <ligand>
        <name>ATP</name>
        <dbReference type="ChEBI" id="CHEBI:30616"/>
    </ligand>
</feature>
<keyword evidence="1" id="KW-0723">Serine/threonine-protein kinase</keyword>
<dbReference type="Gene3D" id="1.10.510.10">
    <property type="entry name" value="Transferase(Phosphotransferase) domain 1"/>
    <property type="match status" value="2"/>
</dbReference>
<evidence type="ECO:0000313" key="11">
    <source>
        <dbReference type="Proteomes" id="UP000008281"/>
    </source>
</evidence>
<keyword evidence="4" id="KW-0418">Kinase</keyword>
<feature type="binding site" evidence="8">
    <location>
        <begin position="326"/>
        <end position="327"/>
    </location>
    <ligand>
        <name>ATP</name>
        <dbReference type="ChEBI" id="CHEBI:30616"/>
    </ligand>
</feature>
<dbReference type="STRING" id="31234.E3LGP8"/>
<evidence type="ECO:0000256" key="2">
    <source>
        <dbReference type="ARBA" id="ARBA00022679"/>
    </source>
</evidence>
<accession>E3LGP8</accession>
<feature type="binding site" evidence="8">
    <location>
        <position position="339"/>
    </location>
    <ligand>
        <name>ATP</name>
        <dbReference type="ChEBI" id="CHEBI:30616"/>
    </ligand>
</feature>
<feature type="domain" description="Protein kinase" evidence="9">
    <location>
        <begin position="224"/>
        <end position="460"/>
    </location>
</feature>
<keyword evidence="2" id="KW-0808">Transferase</keyword>
<evidence type="ECO:0000313" key="10">
    <source>
        <dbReference type="EMBL" id="EFO86296.1"/>
    </source>
</evidence>
<evidence type="ECO:0000256" key="1">
    <source>
        <dbReference type="ARBA" id="ARBA00022527"/>
    </source>
</evidence>
<comment type="catalytic activity">
    <reaction evidence="6">
        <text>L-threonyl-[protein] + ATP = O-phospho-L-threonyl-[protein] + ADP + H(+)</text>
        <dbReference type="Rhea" id="RHEA:46608"/>
        <dbReference type="Rhea" id="RHEA-COMP:11060"/>
        <dbReference type="Rhea" id="RHEA-COMP:11605"/>
        <dbReference type="ChEBI" id="CHEBI:15378"/>
        <dbReference type="ChEBI" id="CHEBI:30013"/>
        <dbReference type="ChEBI" id="CHEBI:30616"/>
        <dbReference type="ChEBI" id="CHEBI:61977"/>
        <dbReference type="ChEBI" id="CHEBI:456216"/>
        <dbReference type="EC" id="2.7.11.1"/>
    </reaction>
</comment>
<dbReference type="HOGENOM" id="CLU_559276_0_0_1"/>
<evidence type="ECO:0000256" key="4">
    <source>
        <dbReference type="ARBA" id="ARBA00022777"/>
    </source>
</evidence>
<proteinExistence type="predicted"/>
<evidence type="ECO:0000256" key="5">
    <source>
        <dbReference type="ARBA" id="ARBA00022840"/>
    </source>
</evidence>
<dbReference type="GO" id="GO:0004674">
    <property type="term" value="F:protein serine/threonine kinase activity"/>
    <property type="evidence" value="ECO:0007669"/>
    <property type="project" value="UniProtKB-KW"/>
</dbReference>
<dbReference type="Pfam" id="PF00069">
    <property type="entry name" value="Pkinase"/>
    <property type="match status" value="2"/>
</dbReference>
<dbReference type="InterPro" id="IPR011009">
    <property type="entry name" value="Kinase-like_dom_sf"/>
</dbReference>
<dbReference type="EMBL" id="DS268408">
    <property type="protein sequence ID" value="EFO86296.1"/>
    <property type="molecule type" value="Genomic_DNA"/>
</dbReference>
<evidence type="ECO:0000259" key="9">
    <source>
        <dbReference type="PROSITE" id="PS50011"/>
    </source>
</evidence>
<dbReference type="InParanoid" id="E3LGP8"/>
<comment type="catalytic activity">
    <reaction evidence="7">
        <text>L-seryl-[protein] + ATP = O-phospho-L-seryl-[protein] + ADP + H(+)</text>
        <dbReference type="Rhea" id="RHEA:17989"/>
        <dbReference type="Rhea" id="RHEA-COMP:9863"/>
        <dbReference type="Rhea" id="RHEA-COMP:11604"/>
        <dbReference type="ChEBI" id="CHEBI:15378"/>
        <dbReference type="ChEBI" id="CHEBI:29999"/>
        <dbReference type="ChEBI" id="CHEBI:30616"/>
        <dbReference type="ChEBI" id="CHEBI:83421"/>
        <dbReference type="ChEBI" id="CHEBI:456216"/>
        <dbReference type="EC" id="2.7.11.1"/>
    </reaction>
</comment>
<evidence type="ECO:0000256" key="6">
    <source>
        <dbReference type="ARBA" id="ARBA00047899"/>
    </source>
</evidence>
<dbReference type="InterPro" id="IPR030616">
    <property type="entry name" value="Aur-like"/>
</dbReference>
<keyword evidence="11" id="KW-1185">Reference proteome</keyword>
<keyword evidence="3 8" id="KW-0547">Nucleotide-binding</keyword>
<evidence type="ECO:0000256" key="7">
    <source>
        <dbReference type="ARBA" id="ARBA00048679"/>
    </source>
</evidence>
<reference evidence="10" key="1">
    <citation type="submission" date="2007-07" db="EMBL/GenBank/DDBJ databases">
        <title>PCAP assembly of the Caenorhabditis remanei genome.</title>
        <authorList>
            <consortium name="The Caenorhabditis remanei Sequencing Consortium"/>
            <person name="Wilson R.K."/>
        </authorList>
    </citation>
    <scope>NUCLEOTIDE SEQUENCE [LARGE SCALE GENOMIC DNA]</scope>
    <source>
        <strain evidence="10">PB4641</strain>
    </source>
</reference>
<dbReference type="eggNOG" id="KOG0583">
    <property type="taxonomic scope" value="Eukaryota"/>
</dbReference>
<dbReference type="Proteomes" id="UP000008281">
    <property type="component" value="Unassembled WGS sequence"/>
</dbReference>
<evidence type="ECO:0000256" key="8">
    <source>
        <dbReference type="PIRSR" id="PIRSR630616-2"/>
    </source>
</evidence>
<dbReference type="PANTHER" id="PTHR24350">
    <property type="entry name" value="SERINE/THREONINE-PROTEIN KINASE IAL-RELATED"/>
    <property type="match status" value="1"/>
</dbReference>
<dbReference type="OrthoDB" id="4062651at2759"/>
<name>E3LGP8_CAERE</name>
<protein>
    <recommendedName>
        <fullName evidence="9">Protein kinase domain-containing protein</fullName>
    </recommendedName>
</protein>
<dbReference type="SUPFAM" id="SSF56112">
    <property type="entry name" value="Protein kinase-like (PK-like)"/>
    <property type="match status" value="1"/>
</dbReference>
<dbReference type="AlphaFoldDB" id="E3LGP8"/>
<organism evidence="11">
    <name type="scientific">Caenorhabditis remanei</name>
    <name type="common">Caenorhabditis vulgaris</name>
    <dbReference type="NCBI Taxonomy" id="31234"/>
    <lineage>
        <taxon>Eukaryota</taxon>
        <taxon>Metazoa</taxon>
        <taxon>Ecdysozoa</taxon>
        <taxon>Nematoda</taxon>
        <taxon>Chromadorea</taxon>
        <taxon>Rhabditida</taxon>
        <taxon>Rhabditina</taxon>
        <taxon>Rhabditomorpha</taxon>
        <taxon>Rhabditoidea</taxon>
        <taxon>Rhabditidae</taxon>
        <taxon>Peloderinae</taxon>
        <taxon>Caenorhabditis</taxon>
    </lineage>
</organism>
<gene>
    <name evidence="10" type="ORF">CRE_01599</name>
</gene>
<keyword evidence="5 8" id="KW-0067">ATP-binding</keyword>
<dbReference type="GO" id="GO:0005524">
    <property type="term" value="F:ATP binding"/>
    <property type="evidence" value="ECO:0007669"/>
    <property type="project" value="UniProtKB-KW"/>
</dbReference>
<dbReference type="InterPro" id="IPR000719">
    <property type="entry name" value="Prot_kinase_dom"/>
</dbReference>
<evidence type="ECO:0000256" key="3">
    <source>
        <dbReference type="ARBA" id="ARBA00022741"/>
    </source>
</evidence>